<evidence type="ECO:0000313" key="2">
    <source>
        <dbReference type="EMBL" id="KAF0904783.1"/>
    </source>
</evidence>
<keyword evidence="1" id="KW-0732">Signal</keyword>
<evidence type="ECO:0000313" key="3">
    <source>
        <dbReference type="Proteomes" id="UP000479710"/>
    </source>
</evidence>
<name>A0A6G1CZ57_9ORYZ</name>
<gene>
    <name evidence="2" type="ORF">E2562_037143</name>
</gene>
<dbReference type="AlphaFoldDB" id="A0A6G1CZ57"/>
<sequence length="84" mass="8981">MFVVPMLLLSVLLLGSGWPRPAAAARPLQADGGEVVAPPAAGVLVLPSSLWRLRRWLPVLEMKQGASCKTWDPNNVNCPPKPGN</sequence>
<reference evidence="2 3" key="1">
    <citation type="submission" date="2019-11" db="EMBL/GenBank/DDBJ databases">
        <title>Whole genome sequence of Oryza granulata.</title>
        <authorList>
            <person name="Li W."/>
        </authorList>
    </citation>
    <scope>NUCLEOTIDE SEQUENCE [LARGE SCALE GENOMIC DNA]</scope>
    <source>
        <strain evidence="3">cv. Menghai</strain>
        <tissue evidence="2">Leaf</tissue>
    </source>
</reference>
<proteinExistence type="predicted"/>
<dbReference type="Proteomes" id="UP000479710">
    <property type="component" value="Unassembled WGS sequence"/>
</dbReference>
<protein>
    <submittedName>
        <fullName evidence="2">Uncharacterized protein</fullName>
    </submittedName>
</protein>
<feature type="chain" id="PRO_5026072902" evidence="1">
    <location>
        <begin position="25"/>
        <end position="84"/>
    </location>
</feature>
<accession>A0A6G1CZ57</accession>
<comment type="caution">
    <text evidence="2">The sequence shown here is derived from an EMBL/GenBank/DDBJ whole genome shotgun (WGS) entry which is preliminary data.</text>
</comment>
<evidence type="ECO:0000256" key="1">
    <source>
        <dbReference type="SAM" id="SignalP"/>
    </source>
</evidence>
<feature type="signal peptide" evidence="1">
    <location>
        <begin position="1"/>
        <end position="24"/>
    </location>
</feature>
<dbReference type="EMBL" id="SPHZ02000008">
    <property type="protein sequence ID" value="KAF0904783.1"/>
    <property type="molecule type" value="Genomic_DNA"/>
</dbReference>
<keyword evidence="3" id="KW-1185">Reference proteome</keyword>
<organism evidence="2 3">
    <name type="scientific">Oryza meyeriana var. granulata</name>
    <dbReference type="NCBI Taxonomy" id="110450"/>
    <lineage>
        <taxon>Eukaryota</taxon>
        <taxon>Viridiplantae</taxon>
        <taxon>Streptophyta</taxon>
        <taxon>Embryophyta</taxon>
        <taxon>Tracheophyta</taxon>
        <taxon>Spermatophyta</taxon>
        <taxon>Magnoliopsida</taxon>
        <taxon>Liliopsida</taxon>
        <taxon>Poales</taxon>
        <taxon>Poaceae</taxon>
        <taxon>BOP clade</taxon>
        <taxon>Oryzoideae</taxon>
        <taxon>Oryzeae</taxon>
        <taxon>Oryzinae</taxon>
        <taxon>Oryza</taxon>
        <taxon>Oryza meyeriana</taxon>
    </lineage>
</organism>